<evidence type="ECO:0000256" key="3">
    <source>
        <dbReference type="ARBA" id="ARBA00022840"/>
    </source>
</evidence>
<accession>E4T3A7</accession>
<dbReference type="AlphaFoldDB" id="E4T3A7"/>
<dbReference type="GO" id="GO:0016887">
    <property type="term" value="F:ATP hydrolysis activity"/>
    <property type="evidence" value="ECO:0007669"/>
    <property type="project" value="InterPro"/>
</dbReference>
<evidence type="ECO:0000256" key="1">
    <source>
        <dbReference type="ARBA" id="ARBA00022448"/>
    </source>
</evidence>
<dbReference type="InterPro" id="IPR027417">
    <property type="entry name" value="P-loop_NTPase"/>
</dbReference>
<organism evidence="5 6">
    <name type="scientific">Paludibacter propionicigenes (strain DSM 17365 / JCM 13257 / WB4)</name>
    <dbReference type="NCBI Taxonomy" id="694427"/>
    <lineage>
        <taxon>Bacteria</taxon>
        <taxon>Pseudomonadati</taxon>
        <taxon>Bacteroidota</taxon>
        <taxon>Bacteroidia</taxon>
        <taxon>Bacteroidales</taxon>
        <taxon>Paludibacteraceae</taxon>
        <taxon>Paludibacter</taxon>
    </lineage>
</organism>
<dbReference type="eggNOG" id="COG1131">
    <property type="taxonomic scope" value="Bacteria"/>
</dbReference>
<dbReference type="PROSITE" id="PS50893">
    <property type="entry name" value="ABC_TRANSPORTER_2"/>
    <property type="match status" value="1"/>
</dbReference>
<keyword evidence="1" id="KW-0813">Transport</keyword>
<keyword evidence="3" id="KW-0067">ATP-binding</keyword>
<dbReference type="RefSeq" id="WP_013444570.1">
    <property type="nucleotide sequence ID" value="NC_014734.1"/>
</dbReference>
<evidence type="ECO:0000313" key="6">
    <source>
        <dbReference type="Proteomes" id="UP000008718"/>
    </source>
</evidence>
<dbReference type="STRING" id="694427.Palpr_1052"/>
<dbReference type="Proteomes" id="UP000008718">
    <property type="component" value="Chromosome"/>
</dbReference>
<feature type="domain" description="ABC transporter" evidence="4">
    <location>
        <begin position="2"/>
        <end position="228"/>
    </location>
</feature>
<dbReference type="EMBL" id="CP002345">
    <property type="protein sequence ID" value="ADQ79201.1"/>
    <property type="molecule type" value="Genomic_DNA"/>
</dbReference>
<dbReference type="KEGG" id="ppn:Palpr_1052"/>
<reference key="1">
    <citation type="submission" date="2010-11" db="EMBL/GenBank/DDBJ databases">
        <title>The complete genome of Paludibacter propionicigenes DSM 17365.</title>
        <authorList>
            <consortium name="US DOE Joint Genome Institute (JGI-PGF)"/>
            <person name="Lucas S."/>
            <person name="Copeland A."/>
            <person name="Lapidus A."/>
            <person name="Bruce D."/>
            <person name="Goodwin L."/>
            <person name="Pitluck S."/>
            <person name="Kyrpides N."/>
            <person name="Mavromatis K."/>
            <person name="Ivanova N."/>
            <person name="Munk A.C."/>
            <person name="Brettin T."/>
            <person name="Detter J.C."/>
            <person name="Han C."/>
            <person name="Tapia R."/>
            <person name="Land M."/>
            <person name="Hauser L."/>
            <person name="Markowitz V."/>
            <person name="Cheng J.-F."/>
            <person name="Hugenholtz P."/>
            <person name="Woyke T."/>
            <person name="Wu D."/>
            <person name="Gronow S."/>
            <person name="Wellnitz S."/>
            <person name="Brambilla E."/>
            <person name="Klenk H.-P."/>
            <person name="Eisen J.A."/>
        </authorList>
    </citation>
    <scope>NUCLEOTIDE SEQUENCE</scope>
    <source>
        <strain>WB4</strain>
    </source>
</reference>
<evidence type="ECO:0000313" key="5">
    <source>
        <dbReference type="EMBL" id="ADQ79201.1"/>
    </source>
</evidence>
<dbReference type="PANTHER" id="PTHR42939">
    <property type="entry name" value="ABC TRANSPORTER ATP-BINDING PROTEIN ALBC-RELATED"/>
    <property type="match status" value="1"/>
</dbReference>
<dbReference type="HOGENOM" id="CLU_000604_1_2_10"/>
<gene>
    <name evidence="5" type="ordered locus">Palpr_1052</name>
</gene>
<dbReference type="OrthoDB" id="9808363at2"/>
<reference evidence="5 6" key="2">
    <citation type="journal article" date="2011" name="Stand. Genomic Sci.">
        <title>Complete genome sequence of Paludibacter propionicigenes type strain (WB4).</title>
        <authorList>
            <person name="Gronow S."/>
            <person name="Munk C."/>
            <person name="Lapidus A."/>
            <person name="Nolan M."/>
            <person name="Lucas S."/>
            <person name="Hammon N."/>
            <person name="Deshpande S."/>
            <person name="Cheng J.F."/>
            <person name="Tapia R."/>
            <person name="Han C."/>
            <person name="Goodwin L."/>
            <person name="Pitluck S."/>
            <person name="Liolios K."/>
            <person name="Ivanova N."/>
            <person name="Mavromatis K."/>
            <person name="Mikhailova N."/>
            <person name="Pati A."/>
            <person name="Chen A."/>
            <person name="Palaniappan K."/>
            <person name="Land M."/>
            <person name="Hauser L."/>
            <person name="Chang Y.J."/>
            <person name="Jeffries C.D."/>
            <person name="Brambilla E."/>
            <person name="Rohde M."/>
            <person name="Goker M."/>
            <person name="Detter J.C."/>
            <person name="Woyke T."/>
            <person name="Bristow J."/>
            <person name="Eisen J.A."/>
            <person name="Markowitz V."/>
            <person name="Hugenholtz P."/>
            <person name="Kyrpides N.C."/>
            <person name="Klenk H.P."/>
        </authorList>
    </citation>
    <scope>NUCLEOTIDE SEQUENCE [LARGE SCALE GENOMIC DNA]</scope>
    <source>
        <strain evidence="6">DSM 17365 / JCM 13257 / WB4</strain>
    </source>
</reference>
<dbReference type="GO" id="GO:0005524">
    <property type="term" value="F:ATP binding"/>
    <property type="evidence" value="ECO:0007669"/>
    <property type="project" value="UniProtKB-KW"/>
</dbReference>
<proteinExistence type="predicted"/>
<keyword evidence="2" id="KW-0547">Nucleotide-binding</keyword>
<dbReference type="CDD" id="cd03230">
    <property type="entry name" value="ABC_DR_subfamily_A"/>
    <property type="match status" value="1"/>
</dbReference>
<sequence length="278" mass="31751">MVNVQNVTFSYTRRTELLSNLSLKLEAGRIHGLLGKNGEGKSTLLKLISGLDFPKSGSIDTLGFNPVKRNPIMLQEIFFLPEELPQLTMSIENYEKVYAPFYPSFSTEQFNAYLKEFDIDNKKSMINKLSHGQKKKIFIAFGLATNTKLLLMDEPTNGLDIPSKGQFRRMVASAIDENRCLIISTHQVHDLDSLIDSITVMEKHEIVFNQPIEEITKKLYFRVAERDDKDESVIYGEDTLRGLYQVCENKTGEESKLDIELLFNAILSEKNKIVKLFN</sequence>
<dbReference type="SUPFAM" id="SSF52540">
    <property type="entry name" value="P-loop containing nucleoside triphosphate hydrolases"/>
    <property type="match status" value="1"/>
</dbReference>
<keyword evidence="6" id="KW-1185">Reference proteome</keyword>
<dbReference type="Pfam" id="PF00005">
    <property type="entry name" value="ABC_tran"/>
    <property type="match status" value="1"/>
</dbReference>
<evidence type="ECO:0000256" key="2">
    <source>
        <dbReference type="ARBA" id="ARBA00022741"/>
    </source>
</evidence>
<dbReference type="InterPro" id="IPR003593">
    <property type="entry name" value="AAA+_ATPase"/>
</dbReference>
<dbReference type="Gene3D" id="3.40.50.300">
    <property type="entry name" value="P-loop containing nucleotide triphosphate hydrolases"/>
    <property type="match status" value="1"/>
</dbReference>
<name>E4T3A7_PALPW</name>
<dbReference type="SMART" id="SM00382">
    <property type="entry name" value="AAA"/>
    <property type="match status" value="1"/>
</dbReference>
<dbReference type="InterPro" id="IPR003439">
    <property type="entry name" value="ABC_transporter-like_ATP-bd"/>
</dbReference>
<evidence type="ECO:0000259" key="4">
    <source>
        <dbReference type="PROSITE" id="PS50893"/>
    </source>
</evidence>
<protein>
    <submittedName>
        <fullName evidence="5">ABC transporter related protein</fullName>
    </submittedName>
</protein>
<dbReference type="PANTHER" id="PTHR42939:SF1">
    <property type="entry name" value="ABC TRANSPORTER ATP-BINDING PROTEIN ALBC-RELATED"/>
    <property type="match status" value="1"/>
</dbReference>
<dbReference type="InterPro" id="IPR051782">
    <property type="entry name" value="ABC_Transporter_VariousFunc"/>
</dbReference>